<dbReference type="OrthoDB" id="9797536at2"/>
<evidence type="ECO:0000313" key="6">
    <source>
        <dbReference type="EMBL" id="KAA0971107.1"/>
    </source>
</evidence>
<name>A0A5B0DW99_9HYPH</name>
<evidence type="ECO:0000256" key="4">
    <source>
        <dbReference type="ARBA" id="ARBA00022840"/>
    </source>
</evidence>
<keyword evidence="4 6" id="KW-0067">ATP-binding</keyword>
<organism evidence="6 7">
    <name type="scientific">Aureimonas fodinaquatilis</name>
    <dbReference type="NCBI Taxonomy" id="2565783"/>
    <lineage>
        <taxon>Bacteria</taxon>
        <taxon>Pseudomonadati</taxon>
        <taxon>Pseudomonadota</taxon>
        <taxon>Alphaproteobacteria</taxon>
        <taxon>Hyphomicrobiales</taxon>
        <taxon>Aurantimonadaceae</taxon>
        <taxon>Aureimonas</taxon>
    </lineage>
</organism>
<dbReference type="EMBL" id="VTWH01000002">
    <property type="protein sequence ID" value="KAA0971107.1"/>
    <property type="molecule type" value="Genomic_DNA"/>
</dbReference>
<dbReference type="Proteomes" id="UP000324738">
    <property type="component" value="Unassembled WGS sequence"/>
</dbReference>
<protein>
    <submittedName>
        <fullName evidence="6">ABC transporter ATP-binding protein</fullName>
    </submittedName>
</protein>
<dbReference type="InterPro" id="IPR027417">
    <property type="entry name" value="P-loop_NTPase"/>
</dbReference>
<dbReference type="PROSITE" id="PS00211">
    <property type="entry name" value="ABC_TRANSPORTER_1"/>
    <property type="match status" value="1"/>
</dbReference>
<dbReference type="GO" id="GO:0005524">
    <property type="term" value="F:ATP binding"/>
    <property type="evidence" value="ECO:0007669"/>
    <property type="project" value="UniProtKB-KW"/>
</dbReference>
<feature type="domain" description="ABC transporter" evidence="5">
    <location>
        <begin position="17"/>
        <end position="248"/>
    </location>
</feature>
<dbReference type="InterPro" id="IPR017871">
    <property type="entry name" value="ABC_transporter-like_CS"/>
</dbReference>
<dbReference type="RefSeq" id="WP_149300419.1">
    <property type="nucleotide sequence ID" value="NZ_VTWH01000002.1"/>
</dbReference>
<evidence type="ECO:0000256" key="2">
    <source>
        <dbReference type="ARBA" id="ARBA00022448"/>
    </source>
</evidence>
<evidence type="ECO:0000256" key="1">
    <source>
        <dbReference type="ARBA" id="ARBA00005417"/>
    </source>
</evidence>
<evidence type="ECO:0000259" key="5">
    <source>
        <dbReference type="PROSITE" id="PS50893"/>
    </source>
</evidence>
<dbReference type="GO" id="GO:0016887">
    <property type="term" value="F:ATP hydrolysis activity"/>
    <property type="evidence" value="ECO:0007669"/>
    <property type="project" value="InterPro"/>
</dbReference>
<evidence type="ECO:0000313" key="7">
    <source>
        <dbReference type="Proteomes" id="UP000324738"/>
    </source>
</evidence>
<keyword evidence="2" id="KW-0813">Transport</keyword>
<dbReference type="CDD" id="cd03293">
    <property type="entry name" value="ABC_NrtD_SsuB_transporters"/>
    <property type="match status" value="1"/>
</dbReference>
<gene>
    <name evidence="6" type="ORF">FPY71_11730</name>
</gene>
<comment type="caution">
    <text evidence="6">The sequence shown here is derived from an EMBL/GenBank/DDBJ whole genome shotgun (WGS) entry which is preliminary data.</text>
</comment>
<dbReference type="InterPro" id="IPR003439">
    <property type="entry name" value="ABC_transporter-like_ATP-bd"/>
</dbReference>
<proteinExistence type="inferred from homology"/>
<reference evidence="6 7" key="1">
    <citation type="submission" date="2019-08" db="EMBL/GenBank/DDBJ databases">
        <title>Aureimonas fodiniaquatilis sp. nov., isolated from a coal mine wastewater.</title>
        <authorList>
            <person name="Kim W."/>
        </authorList>
    </citation>
    <scope>NUCLEOTIDE SEQUENCE [LARGE SCALE GENOMIC DNA]</scope>
    <source>
        <strain evidence="6 7">CAU 1482</strain>
    </source>
</reference>
<dbReference type="PROSITE" id="PS50893">
    <property type="entry name" value="ABC_TRANSPORTER_2"/>
    <property type="match status" value="1"/>
</dbReference>
<dbReference type="AlphaFoldDB" id="A0A5B0DW99"/>
<keyword evidence="7" id="KW-1185">Reference proteome</keyword>
<dbReference type="SMART" id="SM00382">
    <property type="entry name" value="AAA"/>
    <property type="match status" value="1"/>
</dbReference>
<sequence length="259" mass="28067">MVGELINEAIAPASEGLSLEHVSKSFLVNGAAFDAVKDVSLDVPKGQFVSIVGPSGCGKSTILRLLAGLETPDSGLLKVGGRPIAGPSIQRGMVFQDHRLLPWLTVERNVRLALHKSQLAPEIKQQRVAELLQLVGLTDFASAFPHQLSGGMSQRAALARSLVTRPNVLLLDEPLGALDSLTRRQVQLELLRIWRHHRITALMVTHDVEEAVLLSSKVVVMASRPGRIKDVVDIPSDAADRNSTAFNLAKSEIYQSLET</sequence>
<dbReference type="Gene3D" id="3.40.50.300">
    <property type="entry name" value="P-loop containing nucleotide triphosphate hydrolases"/>
    <property type="match status" value="1"/>
</dbReference>
<dbReference type="SUPFAM" id="SSF52540">
    <property type="entry name" value="P-loop containing nucleoside triphosphate hydrolases"/>
    <property type="match status" value="1"/>
</dbReference>
<dbReference type="InterPro" id="IPR050166">
    <property type="entry name" value="ABC_transporter_ATP-bind"/>
</dbReference>
<dbReference type="PANTHER" id="PTHR42788:SF13">
    <property type="entry name" value="ALIPHATIC SULFONATES IMPORT ATP-BINDING PROTEIN SSUB"/>
    <property type="match status" value="1"/>
</dbReference>
<evidence type="ECO:0000256" key="3">
    <source>
        <dbReference type="ARBA" id="ARBA00022741"/>
    </source>
</evidence>
<dbReference type="Pfam" id="PF00005">
    <property type="entry name" value="ABC_tran"/>
    <property type="match status" value="1"/>
</dbReference>
<accession>A0A5B0DW99</accession>
<dbReference type="PANTHER" id="PTHR42788">
    <property type="entry name" value="TAURINE IMPORT ATP-BINDING PROTEIN-RELATED"/>
    <property type="match status" value="1"/>
</dbReference>
<keyword evidence="3" id="KW-0547">Nucleotide-binding</keyword>
<dbReference type="InterPro" id="IPR003593">
    <property type="entry name" value="AAA+_ATPase"/>
</dbReference>
<comment type="similarity">
    <text evidence="1">Belongs to the ABC transporter superfamily.</text>
</comment>